<dbReference type="GO" id="GO:0016887">
    <property type="term" value="F:ATP hydrolysis activity"/>
    <property type="evidence" value="ECO:0007669"/>
    <property type="project" value="TreeGrafter"/>
</dbReference>
<dbReference type="Proteomes" id="UP000010798">
    <property type="component" value="Chromosome"/>
</dbReference>
<evidence type="ECO:0000259" key="5">
    <source>
        <dbReference type="PROSITE" id="PS00662"/>
    </source>
</evidence>
<keyword evidence="3" id="KW-0067">ATP-binding</keyword>
<dbReference type="PANTHER" id="PTHR30258:SF1">
    <property type="entry name" value="PROTEIN TRANSPORT PROTEIN HOFB HOMOLOG"/>
    <property type="match status" value="1"/>
</dbReference>
<organism evidence="6 7">
    <name type="scientific">Singulisphaera acidiphila (strain ATCC BAA-1392 / DSM 18658 / VKM B-2454 / MOB10)</name>
    <dbReference type="NCBI Taxonomy" id="886293"/>
    <lineage>
        <taxon>Bacteria</taxon>
        <taxon>Pseudomonadati</taxon>
        <taxon>Planctomycetota</taxon>
        <taxon>Planctomycetia</taxon>
        <taxon>Isosphaerales</taxon>
        <taxon>Isosphaeraceae</taxon>
        <taxon>Singulisphaera</taxon>
    </lineage>
</organism>
<proteinExistence type="inferred from homology"/>
<keyword evidence="2" id="KW-0547">Nucleotide-binding</keyword>
<sequence length="575" mass="63952">MNSAAPVAGHSLTIQLLLDREIIDQKKLREFRARVGELTVHELIKSGLATDQQIAQTYSEHLVLPLVTEETQGGAPSPEMARLLPEKLCRDQLVVPLSVRGEQLDLAIVTPDAMLVIDEIQLLTGLRVRPRIAALSIAEVWLDRLFNETHATEGFIPGTEEFEQIDSDQSEEEDDDDTILHLDQPPPPGRNGRVIRMVNQILDQAIRSGASDIHLEPFEDTCRIRLRIDGRLQEMPPMPRSTFTMVLSRFKILAKMDIAEKRIPQDGAIGLKSGERRIDLRVSTVPAIVGEKMVMRLLDKGNIPLDLTTLGLDVRQASDLIESIHLPHGLMLVTGPTGSGKSTTLYACLNLLNESHTNICTVEDPVEYKFRGMNQIQVKSQIGLSFATALRSFLRQDPDIIMVGEVRDQETAEICLRAALTGHFVLSTLHTNDALAAVNRLQDMGIEPFLLASTLRVLEAQRLVRRLCPECKEPYACEKELALRHGLEPGETLYRPRGCSKCRESGYKGRVGVFEVIRITPEMARLIQRRTPLPELRAAARDQGMKLLIDSAVDKARQGVTSLENALSVAIGDQD</sequence>
<dbReference type="Gene3D" id="3.30.300.160">
    <property type="entry name" value="Type II secretion system, protein E, N-terminal domain"/>
    <property type="match status" value="1"/>
</dbReference>
<dbReference type="KEGG" id="saci:Sinac_6502"/>
<gene>
    <name evidence="6" type="ordered locus">Sinac_6502</name>
</gene>
<evidence type="ECO:0000256" key="1">
    <source>
        <dbReference type="ARBA" id="ARBA00006611"/>
    </source>
</evidence>
<dbReference type="InterPro" id="IPR037257">
    <property type="entry name" value="T2SS_E_N_sf"/>
</dbReference>
<name>L0DNZ8_SINAD</name>
<evidence type="ECO:0000313" key="7">
    <source>
        <dbReference type="Proteomes" id="UP000010798"/>
    </source>
</evidence>
<reference evidence="6 7" key="1">
    <citation type="submission" date="2012-02" db="EMBL/GenBank/DDBJ databases">
        <title>Complete sequence of chromosome of Singulisphaera acidiphila DSM 18658.</title>
        <authorList>
            <consortium name="US DOE Joint Genome Institute (JGI-PGF)"/>
            <person name="Lucas S."/>
            <person name="Copeland A."/>
            <person name="Lapidus A."/>
            <person name="Glavina del Rio T."/>
            <person name="Dalin E."/>
            <person name="Tice H."/>
            <person name="Bruce D."/>
            <person name="Goodwin L."/>
            <person name="Pitluck S."/>
            <person name="Peters L."/>
            <person name="Ovchinnikova G."/>
            <person name="Chertkov O."/>
            <person name="Kyrpides N."/>
            <person name="Mavromatis K."/>
            <person name="Ivanova N."/>
            <person name="Brettin T."/>
            <person name="Detter J.C."/>
            <person name="Han C."/>
            <person name="Larimer F."/>
            <person name="Land M."/>
            <person name="Hauser L."/>
            <person name="Markowitz V."/>
            <person name="Cheng J.-F."/>
            <person name="Hugenholtz P."/>
            <person name="Woyke T."/>
            <person name="Wu D."/>
            <person name="Tindall B."/>
            <person name="Pomrenke H."/>
            <person name="Brambilla E."/>
            <person name="Klenk H.-P."/>
            <person name="Eisen J.A."/>
        </authorList>
    </citation>
    <scope>NUCLEOTIDE SEQUENCE [LARGE SCALE GENOMIC DNA]</scope>
    <source>
        <strain evidence="7">ATCC BAA-1392 / DSM 18658 / VKM B-2454 / MOB10</strain>
    </source>
</reference>
<dbReference type="STRING" id="886293.Sinac_6502"/>
<feature type="compositionally biased region" description="Acidic residues" evidence="4">
    <location>
        <begin position="164"/>
        <end position="177"/>
    </location>
</feature>
<keyword evidence="7" id="KW-1185">Reference proteome</keyword>
<protein>
    <submittedName>
        <fullName evidence="6">Type II secretory pathway, ATPase PulE/Tfp pilus assembly pathway, ATPase PilB</fullName>
    </submittedName>
</protein>
<dbReference type="SUPFAM" id="SSF52540">
    <property type="entry name" value="P-loop containing nucleoside triphosphate hydrolases"/>
    <property type="match status" value="1"/>
</dbReference>
<evidence type="ECO:0000256" key="4">
    <source>
        <dbReference type="SAM" id="MobiDB-lite"/>
    </source>
</evidence>
<dbReference type="Pfam" id="PF00437">
    <property type="entry name" value="T2SSE"/>
    <property type="match status" value="1"/>
</dbReference>
<dbReference type="InterPro" id="IPR007831">
    <property type="entry name" value="T2SS_GspE_N"/>
</dbReference>
<dbReference type="RefSeq" id="WP_015249661.1">
    <property type="nucleotide sequence ID" value="NC_019892.1"/>
</dbReference>
<dbReference type="InterPro" id="IPR001482">
    <property type="entry name" value="T2SS/T4SS_dom"/>
</dbReference>
<dbReference type="AlphaFoldDB" id="L0DNZ8"/>
<dbReference type="InterPro" id="IPR027417">
    <property type="entry name" value="P-loop_NTPase"/>
</dbReference>
<evidence type="ECO:0000313" key="6">
    <source>
        <dbReference type="EMBL" id="AGA30578.1"/>
    </source>
</evidence>
<dbReference type="PROSITE" id="PS00662">
    <property type="entry name" value="T2SP_E"/>
    <property type="match status" value="1"/>
</dbReference>
<feature type="domain" description="Bacterial type II secretion system protein E" evidence="5">
    <location>
        <begin position="394"/>
        <end position="408"/>
    </location>
</feature>
<dbReference type="InterPro" id="IPR003593">
    <property type="entry name" value="AAA+_ATPase"/>
</dbReference>
<dbReference type="eggNOG" id="COG2804">
    <property type="taxonomic scope" value="Bacteria"/>
</dbReference>
<dbReference type="FunFam" id="3.40.50.300:FF:000398">
    <property type="entry name" value="Type IV pilus assembly ATPase PilB"/>
    <property type="match status" value="1"/>
</dbReference>
<feature type="region of interest" description="Disordered" evidence="4">
    <location>
        <begin position="164"/>
        <end position="186"/>
    </location>
</feature>
<dbReference type="Pfam" id="PF05157">
    <property type="entry name" value="MshEN"/>
    <property type="match status" value="1"/>
</dbReference>
<dbReference type="CDD" id="cd01129">
    <property type="entry name" value="PulE-GspE-like"/>
    <property type="match status" value="1"/>
</dbReference>
<dbReference type="GO" id="GO:0005524">
    <property type="term" value="F:ATP binding"/>
    <property type="evidence" value="ECO:0007669"/>
    <property type="project" value="UniProtKB-KW"/>
</dbReference>
<dbReference type="SUPFAM" id="SSF160246">
    <property type="entry name" value="EspE N-terminal domain-like"/>
    <property type="match status" value="1"/>
</dbReference>
<dbReference type="EMBL" id="CP003364">
    <property type="protein sequence ID" value="AGA30578.1"/>
    <property type="molecule type" value="Genomic_DNA"/>
</dbReference>
<comment type="similarity">
    <text evidence="1">Belongs to the GSP E family.</text>
</comment>
<dbReference type="OrthoDB" id="263158at2"/>
<dbReference type="Gene3D" id="3.30.450.90">
    <property type="match status" value="1"/>
</dbReference>
<dbReference type="PANTHER" id="PTHR30258">
    <property type="entry name" value="TYPE II SECRETION SYSTEM PROTEIN GSPE-RELATED"/>
    <property type="match status" value="1"/>
</dbReference>
<dbReference type="GO" id="GO:0005886">
    <property type="term" value="C:plasma membrane"/>
    <property type="evidence" value="ECO:0007669"/>
    <property type="project" value="TreeGrafter"/>
</dbReference>
<accession>L0DNZ8</accession>
<dbReference type="SMART" id="SM00382">
    <property type="entry name" value="AAA"/>
    <property type="match status" value="1"/>
</dbReference>
<dbReference type="HOGENOM" id="CLU_013446_10_6_0"/>
<dbReference type="Gene3D" id="3.40.50.300">
    <property type="entry name" value="P-loop containing nucleotide triphosphate hydrolases"/>
    <property type="match status" value="1"/>
</dbReference>
<evidence type="ECO:0000256" key="2">
    <source>
        <dbReference type="ARBA" id="ARBA00022741"/>
    </source>
</evidence>
<evidence type="ECO:0000256" key="3">
    <source>
        <dbReference type="ARBA" id="ARBA00022840"/>
    </source>
</evidence>